<evidence type="ECO:0000313" key="3">
    <source>
        <dbReference type="EMBL" id="RCK80847.1"/>
    </source>
</evidence>
<dbReference type="AlphaFoldDB" id="A0A367ZSN1"/>
<name>A0A367ZSN1_9BACT</name>
<proteinExistence type="predicted"/>
<feature type="signal peptide" evidence="2">
    <location>
        <begin position="1"/>
        <end position="30"/>
    </location>
</feature>
<sequence length="302" mass="30227">MRLNRTLTRSLATTLAVVMMLAAFTHSAHAGLFSNLVNKAKQNPVKTALATVAVGAGAIIAGPYIASALGFASGATVAAGAGAATAIGGLGAGIAGIGSAIWGGLVAAGGFVTGALGAVGAAIGSMFSGIAGFIGGIIGSPLFIPALVVIGAAVVGYLLWKNYKRQKQTISNGSNLPSAAPSVTIPSGEIVVSGDVGKPTGPAPVAAPANEIPVSANTTPASTQVAPEVVPAAASDALKAAHARYIKAYNRYINIVTNIGGSENPDEELRTNMLRSDTQAALNEYRNAYNEYITLLRQSNSK</sequence>
<feature type="transmembrane region" description="Helical" evidence="1">
    <location>
        <begin position="77"/>
        <end position="102"/>
    </location>
</feature>
<dbReference type="EMBL" id="QOQW01000004">
    <property type="protein sequence ID" value="RCK80847.1"/>
    <property type="molecule type" value="Genomic_DNA"/>
</dbReference>
<keyword evidence="1" id="KW-0472">Membrane</keyword>
<evidence type="ECO:0000313" key="4">
    <source>
        <dbReference type="Proteomes" id="UP000252355"/>
    </source>
</evidence>
<feature type="chain" id="PRO_5016645909" evidence="2">
    <location>
        <begin position="31"/>
        <end position="302"/>
    </location>
</feature>
<comment type="caution">
    <text evidence="3">The sequence shown here is derived from an EMBL/GenBank/DDBJ whole genome shotgun (WGS) entry which is preliminary data.</text>
</comment>
<feature type="transmembrane region" description="Helical" evidence="1">
    <location>
        <begin position="142"/>
        <end position="160"/>
    </location>
</feature>
<feature type="transmembrane region" description="Helical" evidence="1">
    <location>
        <begin position="108"/>
        <end position="135"/>
    </location>
</feature>
<accession>A0A367ZSN1</accession>
<reference evidence="3 4" key="1">
    <citation type="submission" date="2018-05" db="EMBL/GenBank/DDBJ databases">
        <title>A metagenomic window into the 2 km-deep terrestrial subsurface aquifer revealed taxonomically and functionally diverse microbial community comprising novel uncultured bacterial lineages.</title>
        <authorList>
            <person name="Kadnikov V.V."/>
            <person name="Mardanov A.V."/>
            <person name="Beletsky A.V."/>
            <person name="Banks D."/>
            <person name="Pimenov N.V."/>
            <person name="Frank Y.A."/>
            <person name="Karnachuk O.V."/>
            <person name="Ravin N.V."/>
        </authorList>
    </citation>
    <scope>NUCLEOTIDE SEQUENCE [LARGE SCALE GENOMIC DNA]</scope>
    <source>
        <strain evidence="3">BY5</strain>
    </source>
</reference>
<feature type="transmembrane region" description="Helical" evidence="1">
    <location>
        <begin position="46"/>
        <end position="65"/>
    </location>
</feature>
<gene>
    <name evidence="3" type="ORF">OZSIB_2735</name>
</gene>
<keyword evidence="1" id="KW-0812">Transmembrane</keyword>
<keyword evidence="1" id="KW-1133">Transmembrane helix</keyword>
<evidence type="ECO:0000256" key="1">
    <source>
        <dbReference type="SAM" id="Phobius"/>
    </source>
</evidence>
<keyword evidence="2" id="KW-0732">Signal</keyword>
<organism evidence="3 4">
    <name type="scientific">Candidatus Ozemobacter sibiricus</name>
    <dbReference type="NCBI Taxonomy" id="2268124"/>
    <lineage>
        <taxon>Bacteria</taxon>
        <taxon>Candidatus Ozemobacteria</taxon>
        <taxon>Candidatus Ozemobacterales</taxon>
        <taxon>Candidatus Ozemobacteraceae</taxon>
        <taxon>Candidatus Ozemobacter</taxon>
    </lineage>
</organism>
<dbReference type="Proteomes" id="UP000252355">
    <property type="component" value="Unassembled WGS sequence"/>
</dbReference>
<evidence type="ECO:0000256" key="2">
    <source>
        <dbReference type="SAM" id="SignalP"/>
    </source>
</evidence>
<protein>
    <submittedName>
        <fullName evidence="3">Uncharacterized protein</fullName>
    </submittedName>
</protein>